<feature type="region of interest" description="Disordered" evidence="1">
    <location>
        <begin position="394"/>
        <end position="432"/>
    </location>
</feature>
<organism evidence="3 4">
    <name type="scientific">Rhizoctonia solani</name>
    <dbReference type="NCBI Taxonomy" id="456999"/>
    <lineage>
        <taxon>Eukaryota</taxon>
        <taxon>Fungi</taxon>
        <taxon>Dikarya</taxon>
        <taxon>Basidiomycota</taxon>
        <taxon>Agaricomycotina</taxon>
        <taxon>Agaricomycetes</taxon>
        <taxon>Cantharellales</taxon>
        <taxon>Ceratobasidiaceae</taxon>
        <taxon>Rhizoctonia</taxon>
    </lineage>
</organism>
<name>A0A8H3H7R4_9AGAM</name>
<feature type="compositionally biased region" description="Low complexity" evidence="1">
    <location>
        <begin position="401"/>
        <end position="411"/>
    </location>
</feature>
<dbReference type="AlphaFoldDB" id="A0A8H3H7R4"/>
<feature type="transmembrane region" description="Helical" evidence="2">
    <location>
        <begin position="327"/>
        <end position="350"/>
    </location>
</feature>
<dbReference type="Gene3D" id="2.60.120.260">
    <property type="entry name" value="Galactose-binding domain-like"/>
    <property type="match status" value="2"/>
</dbReference>
<proteinExistence type="predicted"/>
<dbReference type="EMBL" id="CAJMXA010002704">
    <property type="protein sequence ID" value="CAE6486328.1"/>
    <property type="molecule type" value="Genomic_DNA"/>
</dbReference>
<protein>
    <recommendedName>
        <fullName evidence="5">Transmembrane protein</fullName>
    </recommendedName>
</protein>
<dbReference type="Proteomes" id="UP000663853">
    <property type="component" value="Unassembled WGS sequence"/>
</dbReference>
<keyword evidence="2" id="KW-0472">Membrane</keyword>
<accession>A0A8H3H7R4</accession>
<sequence>MYPRIADITETDRFPNNISQALTRPSSRGGIKPCGSSKIWLLHIHHPLPEMLRNITLDDSSPLIQYDALWADGFNSTADTEMYRYQGRSFHCTNVDGATANITFRGTAIYVYGAKRHNHGYYRFDLNNQTGIPMSGQPAGTAEEFQTLLFSKEGLPNGENTLKLTNVRQEQGKDYVDIDYIVITREVDASSEVQSAIASGDDFTYSSLWERQANKEYYRNSTAHVTNTPGETATLKFQGSEISVYGGVGPAFGTFRVRVDKQDPVVLNATTGFTHPPLTLFTTSGLGDGQHTLTITNLEGGKSMTIDYAEYTPQSGASTPGGSNAGIIGGVVGGVLGGLAVLAVLGWYLIRRRKRARHGGLDGPLPPMSMNPQWESQIQVTPYVNEPGQPPLGYVDHRPASPSTHTLTSTTRKTEMSGTPLPTLRSDESSYGPSLQPGFSALGSASDAASIHEVDAGTLPPMYHQVFSTPPPLRDVGASTHV</sequence>
<evidence type="ECO:0008006" key="5">
    <source>
        <dbReference type="Google" id="ProtNLM"/>
    </source>
</evidence>
<gene>
    <name evidence="3" type="ORF">RDB_LOCUS95793</name>
</gene>
<reference evidence="3" key="1">
    <citation type="submission" date="2021-01" db="EMBL/GenBank/DDBJ databases">
        <authorList>
            <person name="Kaushik A."/>
        </authorList>
    </citation>
    <scope>NUCLEOTIDE SEQUENCE</scope>
    <source>
        <strain evidence="3">AG6-10EEA</strain>
    </source>
</reference>
<evidence type="ECO:0000256" key="1">
    <source>
        <dbReference type="SAM" id="MobiDB-lite"/>
    </source>
</evidence>
<keyword evidence="2" id="KW-1133">Transmembrane helix</keyword>
<keyword evidence="2" id="KW-0812">Transmembrane</keyword>
<comment type="caution">
    <text evidence="3">The sequence shown here is derived from an EMBL/GenBank/DDBJ whole genome shotgun (WGS) entry which is preliminary data.</text>
</comment>
<evidence type="ECO:0000313" key="4">
    <source>
        <dbReference type="Proteomes" id="UP000663853"/>
    </source>
</evidence>
<evidence type="ECO:0000256" key="2">
    <source>
        <dbReference type="SAM" id="Phobius"/>
    </source>
</evidence>
<evidence type="ECO:0000313" key="3">
    <source>
        <dbReference type="EMBL" id="CAE6486328.1"/>
    </source>
</evidence>